<dbReference type="Pfam" id="PF00571">
    <property type="entry name" value="CBS"/>
    <property type="match status" value="2"/>
</dbReference>
<evidence type="ECO:0000256" key="8">
    <source>
        <dbReference type="RuleBase" id="RU369116"/>
    </source>
</evidence>
<dbReference type="PROSITE" id="PS50893">
    <property type="entry name" value="ABC_TRANSPORTER_2"/>
    <property type="match status" value="1"/>
</dbReference>
<comment type="subcellular location">
    <subcellularLocation>
        <location evidence="8">Cell inner membrane</location>
        <topology evidence="8">Peripheral membrane protein</topology>
    </subcellularLocation>
</comment>
<dbReference type="EC" id="7.6.2.9" evidence="8"/>
<keyword evidence="4 8" id="KW-0547">Nucleotide-binding</keyword>
<dbReference type="PROSITE" id="PS00211">
    <property type="entry name" value="ABC_TRANSPORTER_1"/>
    <property type="match status" value="1"/>
</dbReference>
<evidence type="ECO:0000259" key="10">
    <source>
        <dbReference type="PROSITE" id="PS51371"/>
    </source>
</evidence>
<dbReference type="GO" id="GO:0015418">
    <property type="term" value="F:ABC-type quaternary ammonium compound transporting activity"/>
    <property type="evidence" value="ECO:0007669"/>
    <property type="project" value="UniProtKB-EC"/>
</dbReference>
<dbReference type="GO" id="GO:0005886">
    <property type="term" value="C:plasma membrane"/>
    <property type="evidence" value="ECO:0007669"/>
    <property type="project" value="UniProtKB-SubCell"/>
</dbReference>
<dbReference type="SMART" id="SM00382">
    <property type="entry name" value="AAA"/>
    <property type="match status" value="1"/>
</dbReference>
<dbReference type="InterPro" id="IPR000644">
    <property type="entry name" value="CBS_dom"/>
</dbReference>
<comment type="subunit">
    <text evidence="8">The complex is probably composed of two ATP-binding proteins, two transmembrane proteins and a solute-binding protein.</text>
</comment>
<keyword evidence="6 7" id="KW-0129">CBS domain</keyword>
<dbReference type="Proteomes" id="UP000062160">
    <property type="component" value="Unassembled WGS sequence"/>
</dbReference>
<dbReference type="InterPro" id="IPR005892">
    <property type="entry name" value="Gly-betaine_transp_ATP-bd"/>
</dbReference>
<dbReference type="EMBL" id="DF977002">
    <property type="protein sequence ID" value="GAQ25659.1"/>
    <property type="molecule type" value="Genomic_DNA"/>
</dbReference>
<proteinExistence type="inferred from homology"/>
<dbReference type="InterPro" id="IPR003439">
    <property type="entry name" value="ABC_transporter-like_ATP-bd"/>
</dbReference>
<dbReference type="InterPro" id="IPR027417">
    <property type="entry name" value="P-loop_NTPase"/>
</dbReference>
<dbReference type="GO" id="GO:0006865">
    <property type="term" value="P:amino acid transport"/>
    <property type="evidence" value="ECO:0007669"/>
    <property type="project" value="UniProtKB-UniRule"/>
</dbReference>
<dbReference type="InterPro" id="IPR046342">
    <property type="entry name" value="CBS_dom_sf"/>
</dbReference>
<keyword evidence="8" id="KW-1003">Cell membrane</keyword>
<dbReference type="STRING" id="224999.GCA_001485475_01695"/>
<dbReference type="FunFam" id="3.40.50.300:FF:000425">
    <property type="entry name" value="Probable ABC transporter, ATP-binding subunit"/>
    <property type="match status" value="1"/>
</dbReference>
<organism evidence="11">
    <name type="scientific">Tepidanaerobacter syntrophicus</name>
    <dbReference type="NCBI Taxonomy" id="224999"/>
    <lineage>
        <taxon>Bacteria</taxon>
        <taxon>Bacillati</taxon>
        <taxon>Bacillota</taxon>
        <taxon>Clostridia</taxon>
        <taxon>Thermosediminibacterales</taxon>
        <taxon>Tepidanaerobacteraceae</taxon>
        <taxon>Tepidanaerobacter</taxon>
    </lineage>
</organism>
<protein>
    <recommendedName>
        <fullName evidence="8">Quaternary amine transport ATP-binding protein</fullName>
        <ecNumber evidence="8">7.6.2.9</ecNumber>
    </recommendedName>
</protein>
<evidence type="ECO:0000256" key="7">
    <source>
        <dbReference type="PROSITE-ProRule" id="PRU00703"/>
    </source>
</evidence>
<keyword evidence="8" id="KW-0997">Cell inner membrane</keyword>
<feature type="domain" description="ABC transporter" evidence="9">
    <location>
        <begin position="2"/>
        <end position="236"/>
    </location>
</feature>
<evidence type="ECO:0000256" key="4">
    <source>
        <dbReference type="ARBA" id="ARBA00022741"/>
    </source>
</evidence>
<keyword evidence="5 8" id="KW-0067">ATP-binding</keyword>
<dbReference type="Gene3D" id="3.10.580.10">
    <property type="entry name" value="CBS-domain"/>
    <property type="match status" value="1"/>
</dbReference>
<keyword evidence="2 8" id="KW-0813">Transport</keyword>
<keyword evidence="12" id="KW-1185">Reference proteome</keyword>
<dbReference type="RefSeq" id="WP_059033067.1">
    <property type="nucleotide sequence ID" value="NZ_DF977002.1"/>
</dbReference>
<dbReference type="NCBIfam" id="TIGR01186">
    <property type="entry name" value="proV"/>
    <property type="match status" value="1"/>
</dbReference>
<dbReference type="InterPro" id="IPR003593">
    <property type="entry name" value="AAA+_ATPase"/>
</dbReference>
<dbReference type="PANTHER" id="PTHR43117:SF4">
    <property type="entry name" value="OSMOPROTECTANT IMPORT ATP-BINDING PROTEIN OSMV"/>
    <property type="match status" value="1"/>
</dbReference>
<dbReference type="CDD" id="cd03295">
    <property type="entry name" value="ABC_OpuCA_Osmoprotection"/>
    <property type="match status" value="1"/>
</dbReference>
<evidence type="ECO:0000256" key="3">
    <source>
        <dbReference type="ARBA" id="ARBA00022737"/>
    </source>
</evidence>
<comment type="similarity">
    <text evidence="1 8">Belongs to the ABC transporter superfamily.</text>
</comment>
<dbReference type="PROSITE" id="PS51371">
    <property type="entry name" value="CBS"/>
    <property type="match status" value="2"/>
</dbReference>
<gene>
    <name evidence="11" type="ORF">TSYNT_8196</name>
</gene>
<comment type="catalytic activity">
    <reaction evidence="8">
        <text>a quaternary ammonium(out) + ATP + H2O = a quaternary ammonium(in) + ADP + phosphate + H(+)</text>
        <dbReference type="Rhea" id="RHEA:11036"/>
        <dbReference type="ChEBI" id="CHEBI:15377"/>
        <dbReference type="ChEBI" id="CHEBI:15378"/>
        <dbReference type="ChEBI" id="CHEBI:30616"/>
        <dbReference type="ChEBI" id="CHEBI:35267"/>
        <dbReference type="ChEBI" id="CHEBI:43474"/>
        <dbReference type="ChEBI" id="CHEBI:456216"/>
    </reaction>
</comment>
<dbReference type="SUPFAM" id="SSF54631">
    <property type="entry name" value="CBS-domain pair"/>
    <property type="match status" value="1"/>
</dbReference>
<dbReference type="Pfam" id="PF00005">
    <property type="entry name" value="ABC_tran"/>
    <property type="match status" value="1"/>
</dbReference>
<keyword evidence="8" id="KW-0472">Membrane</keyword>
<evidence type="ECO:0000256" key="5">
    <source>
        <dbReference type="ARBA" id="ARBA00022840"/>
    </source>
</evidence>
<name>A0A0U9HHS4_9FIRM</name>
<reference evidence="11" key="1">
    <citation type="journal article" date="2016" name="Genome Announc.">
        <title>Draft Genome Sequence of the Syntrophic Lactate-Degrading Bacterium Tepidanaerobacter syntrophicus JLT.</title>
        <authorList>
            <person name="Matsuura N."/>
            <person name="Ohashi A."/>
            <person name="Tourlousse D.M."/>
            <person name="Sekiguchi Y."/>
        </authorList>
    </citation>
    <scope>NUCLEOTIDE SEQUENCE [LARGE SCALE GENOMIC DNA]</scope>
    <source>
        <strain evidence="11">JL</strain>
    </source>
</reference>
<evidence type="ECO:0000313" key="12">
    <source>
        <dbReference type="Proteomes" id="UP000062160"/>
    </source>
</evidence>
<keyword evidence="3" id="KW-0677">Repeat</keyword>
<dbReference type="PANTHER" id="PTHR43117">
    <property type="entry name" value="OSMOPROTECTANT IMPORT ATP-BINDING PROTEIN OSMV"/>
    <property type="match status" value="1"/>
</dbReference>
<dbReference type="SMART" id="SM00116">
    <property type="entry name" value="CBS"/>
    <property type="match status" value="2"/>
</dbReference>
<evidence type="ECO:0000256" key="1">
    <source>
        <dbReference type="ARBA" id="ARBA00005417"/>
    </source>
</evidence>
<dbReference type="GO" id="GO:0031460">
    <property type="term" value="P:glycine betaine transport"/>
    <property type="evidence" value="ECO:0007669"/>
    <property type="project" value="InterPro"/>
</dbReference>
<accession>A0A0U9HHS4</accession>
<evidence type="ECO:0000256" key="6">
    <source>
        <dbReference type="ARBA" id="ARBA00023122"/>
    </source>
</evidence>
<feature type="domain" description="CBS" evidence="10">
    <location>
        <begin position="254"/>
        <end position="312"/>
    </location>
</feature>
<feature type="domain" description="CBS" evidence="10">
    <location>
        <begin position="314"/>
        <end position="374"/>
    </location>
</feature>
<dbReference type="GO" id="GO:0016887">
    <property type="term" value="F:ATP hydrolysis activity"/>
    <property type="evidence" value="ECO:0007669"/>
    <property type="project" value="UniProtKB-UniRule"/>
</dbReference>
<evidence type="ECO:0000259" key="9">
    <source>
        <dbReference type="PROSITE" id="PS50893"/>
    </source>
</evidence>
<evidence type="ECO:0000313" key="11">
    <source>
        <dbReference type="EMBL" id="GAQ25659.1"/>
    </source>
</evidence>
<dbReference type="SUPFAM" id="SSF52540">
    <property type="entry name" value="P-loop containing nucleoside triphosphate hydrolases"/>
    <property type="match status" value="1"/>
</dbReference>
<sequence>MISFKNVTKKFGEQIAVDNLTIDLPSSEITVLIGPSGCGKTTTLRMINRLIEPTEGVIYINGTDISKVDPVELRRNIGYVIQQIALFPHMTIAQNVGLVPYLKNWPEAKRKERIEELLEMVGMPPSKFYNRYPDELSGGQQQRIGVARALAADPDIILMDEPFGALDPITRATLQDELLDMQDKLGKTIVFVTHDMDEALKLANKIAIMKDGKVLQYDTPEQLLKNPAHGFVEEFIGRDRLLKRPELIKVKDIMITEPVTILPERTLTQALEKMRREKVDSLMVVDRSEKFIGLVTANDVLQSFDKVEKISEIVKTEVYYVNEDANVSQVLSIMAQKQVGYVPVVSSDNRLVGLVTRSSLVNVLGATANRGKGEDKK</sequence>
<dbReference type="Gene3D" id="3.40.50.300">
    <property type="entry name" value="P-loop containing nucleotide triphosphate hydrolases"/>
    <property type="match status" value="1"/>
</dbReference>
<dbReference type="OrthoDB" id="9780431at2"/>
<dbReference type="GO" id="GO:0005524">
    <property type="term" value="F:ATP binding"/>
    <property type="evidence" value="ECO:0007669"/>
    <property type="project" value="UniProtKB-UniRule"/>
</dbReference>
<dbReference type="InterPro" id="IPR017871">
    <property type="entry name" value="ABC_transporter-like_CS"/>
</dbReference>
<dbReference type="AlphaFoldDB" id="A0A0U9HHS4"/>
<evidence type="ECO:0000256" key="2">
    <source>
        <dbReference type="ARBA" id="ARBA00022448"/>
    </source>
</evidence>